<name>A0AB39UAU0_9BIFI</name>
<dbReference type="PRINTS" id="PR00107">
    <property type="entry name" value="PHOSPHOCPHPR"/>
</dbReference>
<proteinExistence type="predicted"/>
<organism evidence="5">
    <name type="scientific">Bifidobacterium fermentum</name>
    <dbReference type="NCBI Taxonomy" id="3059035"/>
    <lineage>
        <taxon>Bacteria</taxon>
        <taxon>Bacillati</taxon>
        <taxon>Actinomycetota</taxon>
        <taxon>Actinomycetes</taxon>
        <taxon>Bifidobacteriales</taxon>
        <taxon>Bifidobacteriaceae</taxon>
        <taxon>Bifidobacterium</taxon>
    </lineage>
</organism>
<evidence type="ECO:0000256" key="3">
    <source>
        <dbReference type="ARBA" id="ARBA00022683"/>
    </source>
</evidence>
<evidence type="ECO:0000259" key="4">
    <source>
        <dbReference type="PROSITE" id="PS51350"/>
    </source>
</evidence>
<dbReference type="EMBL" id="CP129683">
    <property type="protein sequence ID" value="XDS50514.1"/>
    <property type="molecule type" value="Genomic_DNA"/>
</dbReference>
<dbReference type="GO" id="GO:0009401">
    <property type="term" value="P:phosphoenolpyruvate-dependent sugar phosphotransferase system"/>
    <property type="evidence" value="ECO:0007669"/>
    <property type="project" value="UniProtKB-KW"/>
</dbReference>
<dbReference type="PANTHER" id="PTHR33705:SF2">
    <property type="entry name" value="PHOSPHOCARRIER PROTEIN NPR"/>
    <property type="match status" value="1"/>
</dbReference>
<keyword evidence="3" id="KW-0598">Phosphotransferase system</keyword>
<comment type="subcellular location">
    <subcellularLocation>
        <location evidence="1">Cytoplasm</location>
    </subcellularLocation>
</comment>
<reference evidence="5" key="1">
    <citation type="submission" date="2023-07" db="EMBL/GenBank/DDBJ databases">
        <title>Bifidobacterium aquikefiriaerophilum sp. nov. and Bifidobacterium eccum sp. nov., isolated from water kefir.</title>
        <authorList>
            <person name="Breselge S."/>
            <person name="Bellassi P."/>
            <person name="Barcenilla C."/>
            <person name="Alvarez-Ordonez A."/>
            <person name="Morelli L."/>
            <person name="Cotter P.D."/>
        </authorList>
    </citation>
    <scope>NUCLEOTIDE SEQUENCE</scope>
    <source>
        <strain evidence="7">WK012_4_13</strain>
        <strain evidence="6">WK013_4_14</strain>
        <strain evidence="5">WK048_4_13</strain>
    </source>
</reference>
<dbReference type="InterPro" id="IPR050399">
    <property type="entry name" value="HPr"/>
</dbReference>
<evidence type="ECO:0000256" key="2">
    <source>
        <dbReference type="ARBA" id="ARBA00022490"/>
    </source>
</evidence>
<dbReference type="AlphaFoldDB" id="A0AB39UAU0"/>
<dbReference type="RefSeq" id="WP_369341478.1">
    <property type="nucleotide sequence ID" value="NZ_CP129675.1"/>
</dbReference>
<dbReference type="InterPro" id="IPR035895">
    <property type="entry name" value="HPr-like_sf"/>
</dbReference>
<dbReference type="Gene3D" id="3.30.1340.10">
    <property type="entry name" value="HPr-like"/>
    <property type="match status" value="1"/>
</dbReference>
<evidence type="ECO:0000313" key="6">
    <source>
        <dbReference type="EMBL" id="XDS49292.1"/>
    </source>
</evidence>
<gene>
    <name evidence="7" type="ORF">QN062_09045</name>
    <name evidence="6" type="ORF">QN216_03240</name>
    <name evidence="5" type="ORF">QN217_07205</name>
</gene>
<evidence type="ECO:0000313" key="5">
    <source>
        <dbReference type="EMBL" id="XDS45926.1"/>
    </source>
</evidence>
<dbReference type="PROSITE" id="PS51350">
    <property type="entry name" value="PTS_HPR_DOM"/>
    <property type="match status" value="1"/>
</dbReference>
<dbReference type="InterPro" id="IPR000032">
    <property type="entry name" value="HPr-like"/>
</dbReference>
<dbReference type="CDD" id="cd00367">
    <property type="entry name" value="PTS-HPr_like"/>
    <property type="match status" value="1"/>
</dbReference>
<feature type="domain" description="HPr" evidence="4">
    <location>
        <begin position="2"/>
        <end position="86"/>
    </location>
</feature>
<dbReference type="KEGG" id="bfk:QN062_09045"/>
<sequence>MNKQFDFVITDPNGIHARPAGLLVQKAQECKSKVTILFKDKHVDAKRIFSVLGMGASQGDTLTFEVEGEDAEQAASQLQAFLKESL</sequence>
<keyword evidence="2" id="KW-0963">Cytoplasm</keyword>
<dbReference type="GO" id="GO:0005737">
    <property type="term" value="C:cytoplasm"/>
    <property type="evidence" value="ECO:0007669"/>
    <property type="project" value="UniProtKB-SubCell"/>
</dbReference>
<dbReference type="EMBL" id="CP129682">
    <property type="protein sequence ID" value="XDS49292.1"/>
    <property type="molecule type" value="Genomic_DNA"/>
</dbReference>
<accession>A0AB39UAU0</accession>
<evidence type="ECO:0000256" key="1">
    <source>
        <dbReference type="ARBA" id="ARBA00004496"/>
    </source>
</evidence>
<protein>
    <submittedName>
        <fullName evidence="5">HPr family phosphocarrier protein</fullName>
    </submittedName>
</protein>
<dbReference type="NCBIfam" id="TIGR01003">
    <property type="entry name" value="PTS_HPr_family"/>
    <property type="match status" value="1"/>
</dbReference>
<dbReference type="Pfam" id="PF00381">
    <property type="entry name" value="PTS-HPr"/>
    <property type="match status" value="1"/>
</dbReference>
<dbReference type="EMBL" id="CP129675">
    <property type="protein sequence ID" value="XDS45926.1"/>
    <property type="molecule type" value="Genomic_DNA"/>
</dbReference>
<evidence type="ECO:0000313" key="7">
    <source>
        <dbReference type="EMBL" id="XDS50514.1"/>
    </source>
</evidence>
<dbReference type="SUPFAM" id="SSF55594">
    <property type="entry name" value="HPr-like"/>
    <property type="match status" value="1"/>
</dbReference>
<dbReference type="PANTHER" id="PTHR33705">
    <property type="entry name" value="PHOSPHOCARRIER PROTEIN HPR"/>
    <property type="match status" value="1"/>
</dbReference>